<reference evidence="6" key="1">
    <citation type="submission" date="2014-07" db="EMBL/GenBank/DDBJ databases">
        <authorList>
            <person name="Urmite Genomes Urmite Genomes"/>
        </authorList>
    </citation>
    <scope>NUCLEOTIDE SEQUENCE</scope>
    <source>
        <strain evidence="6">12M76_air</strain>
    </source>
</reference>
<dbReference type="AlphaFoldDB" id="A0A078MFY4"/>
<evidence type="ECO:0000256" key="1">
    <source>
        <dbReference type="ARBA" id="ARBA00022636"/>
    </source>
</evidence>
<dbReference type="PATRIC" id="fig|1461581.3.peg.2575"/>
<dbReference type="OrthoDB" id="6746848at2"/>
<dbReference type="InterPro" id="IPR012349">
    <property type="entry name" value="Split_barrel_FMN-bd"/>
</dbReference>
<dbReference type="InterPro" id="IPR009875">
    <property type="entry name" value="PilZ_domain"/>
</dbReference>
<sequence>MLFEQEGSPQPPREVTAPLEIQSLLKNLQQARVPLEITFEGRSQTCQSFIVELDPVNGTLAIDEMIPNIGDKWAGQGEAFQVDAWLEGAHLRWHSEQAQRVLLADAPAFSTPLPPSLRYHQRRGAYRAAVQRSIDTRVELVHAKHQRQFAGELLDISATGCKARLPGNQLKGLQPGERYELSRLQLPDTPLFDINLEIRHREYQEATDTTHVGLRFHQPGAQVQRQIDRFVHFLQREARRQAREDLF</sequence>
<dbReference type="Gene3D" id="2.40.10.220">
    <property type="entry name" value="predicted glycosyltransferase like domains"/>
    <property type="match status" value="1"/>
</dbReference>
<gene>
    <name evidence="6" type="ORF">BN1049_02615</name>
</gene>
<dbReference type="InterPro" id="IPR009926">
    <property type="entry name" value="T3SS_YcgR_PilZN"/>
</dbReference>
<dbReference type="SUPFAM" id="SSF141371">
    <property type="entry name" value="PilZ domain-like"/>
    <property type="match status" value="1"/>
</dbReference>
<keyword evidence="2" id="KW-0547">Nucleotide-binding</keyword>
<dbReference type="EMBL" id="LK391969">
    <property type="protein sequence ID" value="CEF27658.1"/>
    <property type="molecule type" value="Genomic_DNA"/>
</dbReference>
<dbReference type="EMBL" id="LM997413">
    <property type="protein sequence ID" value="CEA06233.1"/>
    <property type="molecule type" value="Genomic_DNA"/>
</dbReference>
<name>A0A078MFY4_9PSED</name>
<dbReference type="Pfam" id="PF07238">
    <property type="entry name" value="PilZ"/>
    <property type="match status" value="1"/>
</dbReference>
<dbReference type="Gene3D" id="2.30.110.10">
    <property type="entry name" value="Electron Transport, Fmn-binding Protein, Chain A"/>
    <property type="match status" value="1"/>
</dbReference>
<evidence type="ECO:0000256" key="3">
    <source>
        <dbReference type="ARBA" id="ARBA00023143"/>
    </source>
</evidence>
<organism evidence="6">
    <name type="scientific">Pseudomonas saudimassiliensis</name>
    <dbReference type="NCBI Taxonomy" id="1461581"/>
    <lineage>
        <taxon>Bacteria</taxon>
        <taxon>Pseudomonadati</taxon>
        <taxon>Pseudomonadota</taxon>
        <taxon>Gammaproteobacteria</taxon>
        <taxon>Pseudomonadales</taxon>
        <taxon>Pseudomonadaceae</taxon>
        <taxon>Pseudomonas</taxon>
    </lineage>
</organism>
<dbReference type="RefSeq" id="WP_044500572.1">
    <property type="nucleotide sequence ID" value="NZ_LK391969.1"/>
</dbReference>
<accession>A0A078MFY4</accession>
<keyword evidence="3" id="KW-0975">Bacterial flagellum</keyword>
<evidence type="ECO:0000259" key="5">
    <source>
        <dbReference type="Pfam" id="PF07317"/>
    </source>
</evidence>
<feature type="domain" description="PilZ" evidence="4">
    <location>
        <begin position="121"/>
        <end position="231"/>
    </location>
</feature>
<keyword evidence="1" id="KW-0973">c-di-GMP</keyword>
<keyword evidence="6" id="KW-0808">Transferase</keyword>
<evidence type="ECO:0000256" key="2">
    <source>
        <dbReference type="ARBA" id="ARBA00022741"/>
    </source>
</evidence>
<evidence type="ECO:0000313" key="6">
    <source>
        <dbReference type="EMBL" id="CEA06233.1"/>
    </source>
</evidence>
<evidence type="ECO:0000259" key="4">
    <source>
        <dbReference type="Pfam" id="PF07238"/>
    </source>
</evidence>
<dbReference type="GO" id="GO:0035438">
    <property type="term" value="F:cyclic-di-GMP binding"/>
    <property type="evidence" value="ECO:0007669"/>
    <property type="project" value="InterPro"/>
</dbReference>
<feature type="domain" description="Type III secretion system flagellar brake protein YcgR PilZN" evidence="5">
    <location>
        <begin position="15"/>
        <end position="117"/>
    </location>
</feature>
<dbReference type="Pfam" id="PF07317">
    <property type="entry name" value="PilZN"/>
    <property type="match status" value="1"/>
</dbReference>
<dbReference type="GO" id="GO:0016740">
    <property type="term" value="F:transferase activity"/>
    <property type="evidence" value="ECO:0007669"/>
    <property type="project" value="UniProtKB-KW"/>
</dbReference>
<protein>
    <submittedName>
        <fullName evidence="6">Putative glycosyltransferase</fullName>
    </submittedName>
</protein>
<proteinExistence type="predicted"/>